<organism evidence="1 2">
    <name type="scientific">Catharanthus roseus</name>
    <name type="common">Madagascar periwinkle</name>
    <name type="synonym">Vinca rosea</name>
    <dbReference type="NCBI Taxonomy" id="4058"/>
    <lineage>
        <taxon>Eukaryota</taxon>
        <taxon>Viridiplantae</taxon>
        <taxon>Streptophyta</taxon>
        <taxon>Embryophyta</taxon>
        <taxon>Tracheophyta</taxon>
        <taxon>Spermatophyta</taxon>
        <taxon>Magnoliopsida</taxon>
        <taxon>eudicotyledons</taxon>
        <taxon>Gunneridae</taxon>
        <taxon>Pentapetalae</taxon>
        <taxon>asterids</taxon>
        <taxon>lamiids</taxon>
        <taxon>Gentianales</taxon>
        <taxon>Apocynaceae</taxon>
        <taxon>Rauvolfioideae</taxon>
        <taxon>Vinceae</taxon>
        <taxon>Catharanthinae</taxon>
        <taxon>Catharanthus</taxon>
    </lineage>
</organism>
<protein>
    <submittedName>
        <fullName evidence="1">Uncharacterized protein</fullName>
    </submittedName>
</protein>
<evidence type="ECO:0000313" key="2">
    <source>
        <dbReference type="Proteomes" id="UP001060085"/>
    </source>
</evidence>
<sequence length="645" mass="70499">MGSLGSYAEVAKKKTSMWLQPKVNGAIPSQRWGHSACYSNASVYIFGGCCGGMHFSDVLVLNLETMAWNVMVTRGQGPGPRDSHSAVVIGHKMIVFGGTNGSDKVNDVHMLDIQSKEWTNPECEGIPPSPRESHTATLVCDEKLVIFGGSGEGEANYLNDLHVLDLKTMKWSSPEVKGKIPVPRDSHSAVAIGNRLFLYGGDSGDRYQGSVDVLDTETFTWSKLDVLGPSPSARAGHASVNFGTKIYVIGGVGEKQYYNDVWVLDIVTCSWTQLDICGQKPQGRFSHTAVVTNLSIVIYGGCGEDERPLNELLILQLGVERTNGAFNLPVYKTSSGNPYNQGSKRFLRGDNDLQKPIFVDIDENVAEKDDHELKSSSKPSILTDSFNPKRRRINNLKTNGVEAEAEEHSLSLSQHSSPSQSDQEQTPAKKATDSIQGPQLIHLLQQQKLTRNSFHTNHLPLNQPSPKISLRASPDELRILGEHLKQPHNMHTINDVHTQEARLMAAEEQKSLEAGPFENLVGAEVHGKVDVAFDSGYLMTAVVNGRTFRGVLFPPGPNHVPRVANHGQRSFLATNAGFHQVNPCLNHAIHNVSRRSPETRPIHLRRLSPVIRSSTSLDADSKHNKSELQGVVLTLGGPGIGNGRS</sequence>
<proteinExistence type="predicted"/>
<dbReference type="EMBL" id="CM044706">
    <property type="protein sequence ID" value="KAI5658547.1"/>
    <property type="molecule type" value="Genomic_DNA"/>
</dbReference>
<keyword evidence="2" id="KW-1185">Reference proteome</keyword>
<gene>
    <name evidence="1" type="ORF">M9H77_27340</name>
</gene>
<evidence type="ECO:0000313" key="1">
    <source>
        <dbReference type="EMBL" id="KAI5658547.1"/>
    </source>
</evidence>
<accession>A0ACC0AEX8</accession>
<reference evidence="2" key="1">
    <citation type="journal article" date="2023" name="Nat. Plants">
        <title>Single-cell RNA sequencing provides a high-resolution roadmap for understanding the multicellular compartmentation of specialized metabolism.</title>
        <authorList>
            <person name="Sun S."/>
            <person name="Shen X."/>
            <person name="Li Y."/>
            <person name="Li Y."/>
            <person name="Wang S."/>
            <person name="Li R."/>
            <person name="Zhang H."/>
            <person name="Shen G."/>
            <person name="Guo B."/>
            <person name="Wei J."/>
            <person name="Xu J."/>
            <person name="St-Pierre B."/>
            <person name="Chen S."/>
            <person name="Sun C."/>
        </authorList>
    </citation>
    <scope>NUCLEOTIDE SEQUENCE [LARGE SCALE GENOMIC DNA]</scope>
</reference>
<name>A0ACC0AEX8_CATRO</name>
<dbReference type="Proteomes" id="UP001060085">
    <property type="component" value="Linkage Group LG06"/>
</dbReference>
<comment type="caution">
    <text evidence="1">The sequence shown here is derived from an EMBL/GenBank/DDBJ whole genome shotgun (WGS) entry which is preliminary data.</text>
</comment>